<evidence type="ECO:0000313" key="1">
    <source>
        <dbReference type="EMBL" id="QHT00403.1"/>
    </source>
</evidence>
<dbReference type="EMBL" id="MN739355">
    <property type="protein sequence ID" value="QHT00403.1"/>
    <property type="molecule type" value="Genomic_DNA"/>
</dbReference>
<proteinExistence type="predicted"/>
<dbReference type="AlphaFoldDB" id="A0A6C0C7T4"/>
<reference evidence="1" key="1">
    <citation type="journal article" date="2020" name="Nature">
        <title>Giant virus diversity and host interactions through global metagenomics.</title>
        <authorList>
            <person name="Schulz F."/>
            <person name="Roux S."/>
            <person name="Paez-Espino D."/>
            <person name="Jungbluth S."/>
            <person name="Walsh D.A."/>
            <person name="Denef V.J."/>
            <person name="McMahon K.D."/>
            <person name="Konstantinidis K.T."/>
            <person name="Eloe-Fadrosh E.A."/>
            <person name="Kyrpides N.C."/>
            <person name="Woyke T."/>
        </authorList>
    </citation>
    <scope>NUCLEOTIDE SEQUENCE</scope>
    <source>
        <strain evidence="1">GVMAG-M-3300020192-26</strain>
    </source>
</reference>
<sequence length="259" mass="31201">MNHTLGYVKFADDNDVAYFPVDIALVREWFHEFEISIDTFSDIGFEEHNGDVIINYQPMNVFSIFKKLYCYVYFKNVPTYDDTNLEEQVEFIQLVCKLMTSDKISKIVEGINFDKSLWLYLPNLDFDAKNYFNDDAKNVICHSICKFPPKYDFVVFFNFYDLQWFEKPSDIYMTLNCFVRDVENKCEYEIVSIDDKCVMLYKKHYVYESTTTSIHTINVRYMNNISEMKLAKPEWSHHKCIEYKNKYMKYKNKYQHCDK</sequence>
<name>A0A6C0C7T4_9ZZZZ</name>
<organism evidence="1">
    <name type="scientific">viral metagenome</name>
    <dbReference type="NCBI Taxonomy" id="1070528"/>
    <lineage>
        <taxon>unclassified sequences</taxon>
        <taxon>metagenomes</taxon>
        <taxon>organismal metagenomes</taxon>
    </lineage>
</organism>
<protein>
    <submittedName>
        <fullName evidence="1">Uncharacterized protein</fullName>
    </submittedName>
</protein>
<accession>A0A6C0C7T4</accession>